<dbReference type="EMBL" id="SEYY01000804">
    <property type="protein sequence ID" value="KAB7506456.1"/>
    <property type="molecule type" value="Genomic_DNA"/>
</dbReference>
<evidence type="ECO:0000259" key="5">
    <source>
        <dbReference type="PROSITE" id="PS50238"/>
    </source>
</evidence>
<feature type="non-terminal residue" evidence="6">
    <location>
        <position position="1"/>
    </location>
</feature>
<reference evidence="6 7" key="1">
    <citation type="journal article" date="2019" name="PLoS Biol.">
        <title>Sex chromosomes control vertical transmission of feminizing Wolbachia symbionts in an isopod.</title>
        <authorList>
            <person name="Becking T."/>
            <person name="Chebbi M.A."/>
            <person name="Giraud I."/>
            <person name="Moumen B."/>
            <person name="Laverre T."/>
            <person name="Caubet Y."/>
            <person name="Peccoud J."/>
            <person name="Gilbert C."/>
            <person name="Cordaux R."/>
        </authorList>
    </citation>
    <scope>NUCLEOTIDE SEQUENCE [LARGE SCALE GENOMIC DNA]</scope>
    <source>
        <strain evidence="6">ANa2</strain>
        <tissue evidence="6">Whole body excluding digestive tract and cuticle</tissue>
    </source>
</reference>
<evidence type="ECO:0000256" key="1">
    <source>
        <dbReference type="ARBA" id="ARBA00022468"/>
    </source>
</evidence>
<dbReference type="GO" id="GO:0031267">
    <property type="term" value="F:small GTPase binding"/>
    <property type="evidence" value="ECO:0007669"/>
    <property type="project" value="InterPro"/>
</dbReference>
<feature type="domain" description="Rho-GAP" evidence="5">
    <location>
        <begin position="14"/>
        <end position="202"/>
    </location>
</feature>
<feature type="compositionally biased region" description="Basic and acidic residues" evidence="3">
    <location>
        <begin position="317"/>
        <end position="335"/>
    </location>
</feature>
<dbReference type="GO" id="GO:0005096">
    <property type="term" value="F:GTPase activator activity"/>
    <property type="evidence" value="ECO:0007669"/>
    <property type="project" value="UniProtKB-KW"/>
</dbReference>
<dbReference type="Proteomes" id="UP000326759">
    <property type="component" value="Unassembled WGS sequence"/>
</dbReference>
<dbReference type="SMART" id="SM00324">
    <property type="entry name" value="RhoGAP"/>
    <property type="match status" value="1"/>
</dbReference>
<dbReference type="Gene3D" id="1.10.555.10">
    <property type="entry name" value="Rho GTPase activation protein"/>
    <property type="match status" value="1"/>
</dbReference>
<name>A0A5N5TJX8_9CRUS</name>
<dbReference type="InterPro" id="IPR000198">
    <property type="entry name" value="RhoGAP_dom"/>
</dbReference>
<dbReference type="OrthoDB" id="10033734at2759"/>
<dbReference type="PANTHER" id="PTHR12783:SF5">
    <property type="entry name" value="RALA-BINDING PROTEIN 1"/>
    <property type="match status" value="1"/>
</dbReference>
<organism evidence="6 7">
    <name type="scientific">Armadillidium nasatum</name>
    <dbReference type="NCBI Taxonomy" id="96803"/>
    <lineage>
        <taxon>Eukaryota</taxon>
        <taxon>Metazoa</taxon>
        <taxon>Ecdysozoa</taxon>
        <taxon>Arthropoda</taxon>
        <taxon>Crustacea</taxon>
        <taxon>Multicrustacea</taxon>
        <taxon>Malacostraca</taxon>
        <taxon>Eumalacostraca</taxon>
        <taxon>Peracarida</taxon>
        <taxon>Isopoda</taxon>
        <taxon>Oniscidea</taxon>
        <taxon>Crinocheta</taxon>
        <taxon>Armadillidiidae</taxon>
        <taxon>Armadillidium</taxon>
    </lineage>
</organism>
<evidence type="ECO:0000256" key="2">
    <source>
        <dbReference type="SAM" id="Coils"/>
    </source>
</evidence>
<feature type="compositionally biased region" description="Acidic residues" evidence="3">
    <location>
        <begin position="649"/>
        <end position="663"/>
    </location>
</feature>
<dbReference type="SUPFAM" id="SSF48350">
    <property type="entry name" value="GTPase activation domain, GAP"/>
    <property type="match status" value="1"/>
</dbReference>
<dbReference type="PROSITE" id="PS50238">
    <property type="entry name" value="RHOGAP"/>
    <property type="match status" value="1"/>
</dbReference>
<feature type="compositionally biased region" description="Polar residues" evidence="3">
    <location>
        <begin position="429"/>
        <end position="439"/>
    </location>
</feature>
<evidence type="ECO:0000313" key="7">
    <source>
        <dbReference type="Proteomes" id="UP000326759"/>
    </source>
</evidence>
<dbReference type="Pfam" id="PF00620">
    <property type="entry name" value="RhoGAP"/>
    <property type="match status" value="1"/>
</dbReference>
<evidence type="ECO:0000313" key="6">
    <source>
        <dbReference type="EMBL" id="KAB7506456.1"/>
    </source>
</evidence>
<keyword evidence="4" id="KW-0812">Transmembrane</keyword>
<accession>A0A5N5TJX8</accession>
<dbReference type="InterPro" id="IPR008936">
    <property type="entry name" value="Rho_GTPase_activation_prot"/>
</dbReference>
<dbReference type="Pfam" id="PF20924">
    <property type="entry name" value="RLIP76_Ral-bd"/>
    <property type="match status" value="1"/>
</dbReference>
<keyword evidence="1" id="KW-0343">GTPase activation</keyword>
<sequence>HFIILSEDCTIFGVPLSIAVERNPSHDGIRLPAIVRECIDFIEEKGLLCEGIYRLGGMKGKVQSLRRAYNAGEIVHLGDQQPHVVASLLKHYLRELPETILTVDMMPHFEDVSLIPNPRERAEALRQLIDRLPTTNRILLQYVLKHMGHVIEKEKDTKMSYHNVCVVLSPTMQISHRVLNVMFHSHQYLFGNVVIKKYYPPITSYSGAKRSIDDLKSLTEIEEEIQKQESLLASLHSAIAAGRISQKKEEQLWEAQRIVTLLKRKLKSVQKKEMGNIQKNSSDNAPDIELSSEESQKDTVIIPPKLPEGQRSAKIIVSEKGEDKKRSLSETKSGSETDTTGTPSFKTPSNEPFSRISSEGDSDRNQISSVPLKREELNKVEIPKEQIIPILPKPLSARAERNKLAQANREKMGVAATVSFPGRKREEIPQTQERTSSFEINQKDCRNTFHVNSQQTADISNKIMGVDSRKISLDKDAQRGKKLLDISGNVVPHLNLVKNMPLPLRERKLIKPSYYSSRKSRVHMYMVILSTCMSVYLWNGYVIFVNVRLHHICYMDCLFIKLVLFLLAHIDCSYTKPFRPSHSLSEDSDYSFLLNEEARLHMEHEELLAMNHELTRKLQSEKTEISRLRDEIQEMQTLYGYRTHSYDSSESEGSESDGESDNEDEILKQVLLIDKTNKLMKNENVNLTKRIQDERELIVQLRVALRQAHLANKMPQGMLSSC</sequence>
<feature type="compositionally biased region" description="Polar residues" evidence="3">
    <location>
        <begin position="336"/>
        <end position="369"/>
    </location>
</feature>
<gene>
    <name evidence="6" type="primary">RALBP1</name>
    <name evidence="6" type="ORF">Anas_00320</name>
</gene>
<evidence type="ECO:0000256" key="3">
    <source>
        <dbReference type="SAM" id="MobiDB-lite"/>
    </source>
</evidence>
<feature type="coiled-coil region" evidence="2">
    <location>
        <begin position="604"/>
        <end position="638"/>
    </location>
</feature>
<keyword evidence="2" id="KW-0175">Coiled coil</keyword>
<dbReference type="Gene3D" id="1.20.58.90">
    <property type="match status" value="1"/>
</dbReference>
<keyword evidence="4" id="KW-1133">Transmembrane helix</keyword>
<proteinExistence type="predicted"/>
<dbReference type="AlphaFoldDB" id="A0A5N5TJX8"/>
<keyword evidence="7" id="KW-1185">Reference proteome</keyword>
<keyword evidence="4" id="KW-0472">Membrane</keyword>
<dbReference type="InterPro" id="IPR039767">
    <property type="entry name" value="RALBP1"/>
</dbReference>
<feature type="region of interest" description="Disordered" evidence="3">
    <location>
        <begin position="643"/>
        <end position="663"/>
    </location>
</feature>
<dbReference type="GO" id="GO:0007264">
    <property type="term" value="P:small GTPase-mediated signal transduction"/>
    <property type="evidence" value="ECO:0007669"/>
    <property type="project" value="InterPro"/>
</dbReference>
<dbReference type="InterPro" id="IPR049041">
    <property type="entry name" value="RalBP1-like_Ral-bd"/>
</dbReference>
<feature type="region of interest" description="Disordered" evidence="3">
    <location>
        <begin position="270"/>
        <end position="370"/>
    </location>
</feature>
<feature type="transmembrane region" description="Helical" evidence="4">
    <location>
        <begin position="522"/>
        <end position="545"/>
    </location>
</feature>
<comment type="caution">
    <text evidence="6">The sequence shown here is derived from an EMBL/GenBank/DDBJ whole genome shotgun (WGS) entry which is preliminary data.</text>
</comment>
<evidence type="ECO:0000256" key="4">
    <source>
        <dbReference type="SAM" id="Phobius"/>
    </source>
</evidence>
<feature type="region of interest" description="Disordered" evidence="3">
    <location>
        <begin position="418"/>
        <end position="439"/>
    </location>
</feature>
<protein>
    <submittedName>
        <fullName evidence="6">RalA-binding protein 1</fullName>
    </submittedName>
</protein>
<dbReference type="PANTHER" id="PTHR12783">
    <property type="entry name" value="RALA BINDING PROTEIN 1 RALBP1"/>
    <property type="match status" value="1"/>
</dbReference>